<dbReference type="Proteomes" id="UP000623250">
    <property type="component" value="Unassembled WGS sequence"/>
</dbReference>
<keyword evidence="2" id="KW-1185">Reference proteome</keyword>
<organism evidence="1 2">
    <name type="scientific">Rhodomicrobium udaipurense</name>
    <dbReference type="NCBI Taxonomy" id="1202716"/>
    <lineage>
        <taxon>Bacteria</taxon>
        <taxon>Pseudomonadati</taxon>
        <taxon>Pseudomonadota</taxon>
        <taxon>Alphaproteobacteria</taxon>
        <taxon>Hyphomicrobiales</taxon>
        <taxon>Hyphomicrobiaceae</taxon>
        <taxon>Rhodomicrobium</taxon>
    </lineage>
</organism>
<evidence type="ECO:0000313" key="2">
    <source>
        <dbReference type="Proteomes" id="UP000623250"/>
    </source>
</evidence>
<reference evidence="1 2" key="1">
    <citation type="submission" date="2020-12" db="EMBL/GenBank/DDBJ databases">
        <title>Revised draft genomes of Rhodomicrobium vannielii ATCC 17100 and Rhodomicrobium udaipurense JA643.</title>
        <authorList>
            <person name="Conners E.M."/>
            <person name="Davenport E.J."/>
            <person name="Bose A."/>
        </authorList>
    </citation>
    <scope>NUCLEOTIDE SEQUENCE [LARGE SCALE GENOMIC DNA]</scope>
    <source>
        <strain evidence="1 2">JA643</strain>
    </source>
</reference>
<protein>
    <submittedName>
        <fullName evidence="1">Uncharacterized protein</fullName>
    </submittedName>
</protein>
<comment type="caution">
    <text evidence="1">The sequence shown here is derived from an EMBL/GenBank/DDBJ whole genome shotgun (WGS) entry which is preliminary data.</text>
</comment>
<sequence>MPLDASDKERLKVIERRIEAKMEAREAGVVERREAQTVIHSGRSMGLER</sequence>
<gene>
    <name evidence="1" type="ORF">JDN41_16350</name>
</gene>
<accession>A0A8I1KIW5</accession>
<dbReference type="RefSeq" id="WP_155955116.1">
    <property type="nucleotide sequence ID" value="NZ_JAEMUK010000085.1"/>
</dbReference>
<dbReference type="EMBL" id="JAEMUK010000085">
    <property type="protein sequence ID" value="MBJ7545125.1"/>
    <property type="molecule type" value="Genomic_DNA"/>
</dbReference>
<evidence type="ECO:0000313" key="1">
    <source>
        <dbReference type="EMBL" id="MBJ7545125.1"/>
    </source>
</evidence>
<name>A0A8I1KIW5_9HYPH</name>
<proteinExistence type="predicted"/>
<dbReference type="AlphaFoldDB" id="A0A8I1KIW5"/>